<dbReference type="EC" id="2.4.99.28" evidence="10"/>
<dbReference type="GO" id="GO:0009252">
    <property type="term" value="P:peptidoglycan biosynthetic process"/>
    <property type="evidence" value="ECO:0007669"/>
    <property type="project" value="UniProtKB-KW"/>
</dbReference>
<proteinExistence type="predicted"/>
<evidence type="ECO:0000256" key="7">
    <source>
        <dbReference type="ARBA" id="ARBA00022989"/>
    </source>
</evidence>
<feature type="transmembrane region" description="Helical" evidence="12">
    <location>
        <begin position="273"/>
        <end position="291"/>
    </location>
</feature>
<protein>
    <recommendedName>
        <fullName evidence="10">peptidoglycan glycosyltransferase</fullName>
        <ecNumber evidence="10">2.4.99.28</ecNumber>
    </recommendedName>
    <alternativeName>
        <fullName evidence="9">Peptidoglycan polymerase</fullName>
    </alternativeName>
</protein>
<evidence type="ECO:0000256" key="11">
    <source>
        <dbReference type="ARBA" id="ARBA00049902"/>
    </source>
</evidence>
<accession>A0A382G749</accession>
<gene>
    <name evidence="13" type="ORF">METZ01_LOCUS223944</name>
</gene>
<organism evidence="13">
    <name type="scientific">marine metagenome</name>
    <dbReference type="NCBI Taxonomy" id="408172"/>
    <lineage>
        <taxon>unclassified sequences</taxon>
        <taxon>metagenomes</taxon>
        <taxon>ecological metagenomes</taxon>
    </lineage>
</organism>
<dbReference type="GO" id="GO:0005886">
    <property type="term" value="C:plasma membrane"/>
    <property type="evidence" value="ECO:0007669"/>
    <property type="project" value="TreeGrafter"/>
</dbReference>
<evidence type="ECO:0000256" key="10">
    <source>
        <dbReference type="ARBA" id="ARBA00044770"/>
    </source>
</evidence>
<keyword evidence="2" id="KW-0328">Glycosyltransferase</keyword>
<feature type="transmembrane region" description="Helical" evidence="12">
    <location>
        <begin position="15"/>
        <end position="35"/>
    </location>
</feature>
<feature type="transmembrane region" description="Helical" evidence="12">
    <location>
        <begin position="56"/>
        <end position="73"/>
    </location>
</feature>
<evidence type="ECO:0000256" key="8">
    <source>
        <dbReference type="ARBA" id="ARBA00023136"/>
    </source>
</evidence>
<name>A0A382G749_9ZZZZ</name>
<keyword evidence="6" id="KW-0573">Peptidoglycan synthesis</keyword>
<dbReference type="EMBL" id="UINC01053950">
    <property type="protein sequence ID" value="SVB71090.1"/>
    <property type="molecule type" value="Genomic_DNA"/>
</dbReference>
<dbReference type="GO" id="GO:0015648">
    <property type="term" value="F:lipid-linked peptidoglycan transporter activity"/>
    <property type="evidence" value="ECO:0007669"/>
    <property type="project" value="TreeGrafter"/>
</dbReference>
<evidence type="ECO:0000256" key="5">
    <source>
        <dbReference type="ARBA" id="ARBA00022960"/>
    </source>
</evidence>
<feature type="transmembrane region" description="Helical" evidence="12">
    <location>
        <begin position="103"/>
        <end position="134"/>
    </location>
</feature>
<dbReference type="GO" id="GO:0032153">
    <property type="term" value="C:cell division site"/>
    <property type="evidence" value="ECO:0007669"/>
    <property type="project" value="TreeGrafter"/>
</dbReference>
<dbReference type="GO" id="GO:0008360">
    <property type="term" value="P:regulation of cell shape"/>
    <property type="evidence" value="ECO:0007669"/>
    <property type="project" value="UniProtKB-KW"/>
</dbReference>
<evidence type="ECO:0000313" key="13">
    <source>
        <dbReference type="EMBL" id="SVB71090.1"/>
    </source>
</evidence>
<sequence>MLSVSCFEIKFLRRFSLLSIILCILILFIILFLDYEVNGSKRWLKIYGFSLQPSEFIKPFFFLLSAWFISQGISGRNSYFVVLIISFVTICGLIILQPDFGMTFLIAITFFCQLFIAGLSMVLVIFALVSLLFLSAFSYYYFDHIQKRVDAFINPTADTYQIDLSLQAFKSGGLFGKGPGQGILKEKIPSANTDFIFAVAGEELGFIFCSLIVLLILVIIIRFLLKLLKMSNPFEIIAVVGLTCSFGLQSLFNICSSLALIPTKGMTLPFVSYGGSSMISSAVLFGCLLSLTRQRNEEK</sequence>
<evidence type="ECO:0000256" key="3">
    <source>
        <dbReference type="ARBA" id="ARBA00022679"/>
    </source>
</evidence>
<reference evidence="13" key="1">
    <citation type="submission" date="2018-05" db="EMBL/GenBank/DDBJ databases">
        <authorList>
            <person name="Lanie J.A."/>
            <person name="Ng W.-L."/>
            <person name="Kazmierczak K.M."/>
            <person name="Andrzejewski T.M."/>
            <person name="Davidsen T.M."/>
            <person name="Wayne K.J."/>
            <person name="Tettelin H."/>
            <person name="Glass J.I."/>
            <person name="Rusch D."/>
            <person name="Podicherti R."/>
            <person name="Tsui H.-C.T."/>
            <person name="Winkler M.E."/>
        </authorList>
    </citation>
    <scope>NUCLEOTIDE SEQUENCE</scope>
</reference>
<dbReference type="Pfam" id="PF01098">
    <property type="entry name" value="FTSW_RODA_SPOVE"/>
    <property type="match status" value="1"/>
</dbReference>
<evidence type="ECO:0000256" key="12">
    <source>
        <dbReference type="SAM" id="Phobius"/>
    </source>
</evidence>
<keyword evidence="7 12" id="KW-1133">Transmembrane helix</keyword>
<keyword evidence="8 12" id="KW-0472">Membrane</keyword>
<dbReference type="InterPro" id="IPR001182">
    <property type="entry name" value="FtsW/RodA"/>
</dbReference>
<comment type="subcellular location">
    <subcellularLocation>
        <location evidence="1">Membrane</location>
        <topology evidence="1">Multi-pass membrane protein</topology>
    </subcellularLocation>
</comment>
<keyword evidence="3" id="KW-0808">Transferase</keyword>
<dbReference type="PANTHER" id="PTHR30474">
    <property type="entry name" value="CELL CYCLE PROTEIN"/>
    <property type="match status" value="1"/>
</dbReference>
<dbReference type="PANTHER" id="PTHR30474:SF2">
    <property type="entry name" value="PEPTIDOGLYCAN GLYCOSYLTRANSFERASE FTSW-RELATED"/>
    <property type="match status" value="1"/>
</dbReference>
<dbReference type="GO" id="GO:0051301">
    <property type="term" value="P:cell division"/>
    <property type="evidence" value="ECO:0007669"/>
    <property type="project" value="InterPro"/>
</dbReference>
<comment type="catalytic activity">
    <reaction evidence="11">
        <text>[GlcNAc-(1-&gt;4)-Mur2Ac(oyl-L-Ala-gamma-D-Glu-L-Lys-D-Ala-D-Ala)](n)-di-trans,octa-cis-undecaprenyl diphosphate + beta-D-GlcNAc-(1-&gt;4)-Mur2Ac(oyl-L-Ala-gamma-D-Glu-L-Lys-D-Ala-D-Ala)-di-trans,octa-cis-undecaprenyl diphosphate = [GlcNAc-(1-&gt;4)-Mur2Ac(oyl-L-Ala-gamma-D-Glu-L-Lys-D-Ala-D-Ala)](n+1)-di-trans,octa-cis-undecaprenyl diphosphate + di-trans,octa-cis-undecaprenyl diphosphate + H(+)</text>
        <dbReference type="Rhea" id="RHEA:23708"/>
        <dbReference type="Rhea" id="RHEA-COMP:9602"/>
        <dbReference type="Rhea" id="RHEA-COMP:9603"/>
        <dbReference type="ChEBI" id="CHEBI:15378"/>
        <dbReference type="ChEBI" id="CHEBI:58405"/>
        <dbReference type="ChEBI" id="CHEBI:60033"/>
        <dbReference type="ChEBI" id="CHEBI:78435"/>
        <dbReference type="EC" id="2.4.99.28"/>
    </reaction>
</comment>
<keyword evidence="5" id="KW-0133">Cell shape</keyword>
<feature type="transmembrane region" description="Helical" evidence="12">
    <location>
        <begin position="79"/>
        <end position="96"/>
    </location>
</feature>
<evidence type="ECO:0000256" key="9">
    <source>
        <dbReference type="ARBA" id="ARBA00032370"/>
    </source>
</evidence>
<evidence type="ECO:0000256" key="1">
    <source>
        <dbReference type="ARBA" id="ARBA00004141"/>
    </source>
</evidence>
<evidence type="ECO:0000256" key="2">
    <source>
        <dbReference type="ARBA" id="ARBA00022676"/>
    </source>
</evidence>
<keyword evidence="4 12" id="KW-0812">Transmembrane</keyword>
<dbReference type="GO" id="GO:0008955">
    <property type="term" value="F:peptidoglycan glycosyltransferase activity"/>
    <property type="evidence" value="ECO:0007669"/>
    <property type="project" value="UniProtKB-EC"/>
</dbReference>
<evidence type="ECO:0000256" key="6">
    <source>
        <dbReference type="ARBA" id="ARBA00022984"/>
    </source>
</evidence>
<feature type="transmembrane region" description="Helical" evidence="12">
    <location>
        <begin position="237"/>
        <end position="261"/>
    </location>
</feature>
<dbReference type="AlphaFoldDB" id="A0A382G749"/>
<evidence type="ECO:0000256" key="4">
    <source>
        <dbReference type="ARBA" id="ARBA00022692"/>
    </source>
</evidence>
<feature type="transmembrane region" description="Helical" evidence="12">
    <location>
        <begin position="204"/>
        <end position="225"/>
    </location>
</feature>